<evidence type="ECO:0000313" key="2">
    <source>
        <dbReference type="Proteomes" id="UP001237642"/>
    </source>
</evidence>
<dbReference type="EMBL" id="JAUIZM010000002">
    <property type="protein sequence ID" value="KAK1395778.1"/>
    <property type="molecule type" value="Genomic_DNA"/>
</dbReference>
<comment type="caution">
    <text evidence="1">The sequence shown here is derived from an EMBL/GenBank/DDBJ whole genome shotgun (WGS) entry which is preliminary data.</text>
</comment>
<dbReference type="InterPro" id="IPR051783">
    <property type="entry name" value="NAD(P)-dependent_oxidoreduct"/>
</dbReference>
<organism evidence="1 2">
    <name type="scientific">Heracleum sosnowskyi</name>
    <dbReference type="NCBI Taxonomy" id="360622"/>
    <lineage>
        <taxon>Eukaryota</taxon>
        <taxon>Viridiplantae</taxon>
        <taxon>Streptophyta</taxon>
        <taxon>Embryophyta</taxon>
        <taxon>Tracheophyta</taxon>
        <taxon>Spermatophyta</taxon>
        <taxon>Magnoliopsida</taxon>
        <taxon>eudicotyledons</taxon>
        <taxon>Gunneridae</taxon>
        <taxon>Pentapetalae</taxon>
        <taxon>asterids</taxon>
        <taxon>campanulids</taxon>
        <taxon>Apiales</taxon>
        <taxon>Apiaceae</taxon>
        <taxon>Apioideae</taxon>
        <taxon>apioid superclade</taxon>
        <taxon>Tordylieae</taxon>
        <taxon>Tordyliinae</taxon>
        <taxon>Heracleum</taxon>
    </lineage>
</organism>
<dbReference type="PANTHER" id="PTHR48079">
    <property type="entry name" value="PROTEIN YEEZ"/>
    <property type="match status" value="1"/>
</dbReference>
<dbReference type="Gene3D" id="3.40.50.720">
    <property type="entry name" value="NAD(P)-binding Rossmann-like Domain"/>
    <property type="match status" value="1"/>
</dbReference>
<reference evidence="1" key="1">
    <citation type="submission" date="2023-02" db="EMBL/GenBank/DDBJ databases">
        <title>Genome of toxic invasive species Heracleum sosnowskyi carries increased number of genes despite the absence of recent whole-genome duplications.</title>
        <authorList>
            <person name="Schelkunov M."/>
            <person name="Shtratnikova V."/>
            <person name="Makarenko M."/>
            <person name="Klepikova A."/>
            <person name="Omelchenko D."/>
            <person name="Novikova G."/>
            <person name="Obukhova E."/>
            <person name="Bogdanov V."/>
            <person name="Penin A."/>
            <person name="Logacheva M."/>
        </authorList>
    </citation>
    <scope>NUCLEOTIDE SEQUENCE</scope>
    <source>
        <strain evidence="1">Hsosn_3</strain>
        <tissue evidence="1">Leaf</tissue>
    </source>
</reference>
<dbReference type="AlphaFoldDB" id="A0AAD8N5R2"/>
<dbReference type="GO" id="GO:0004029">
    <property type="term" value="F:aldehyde dehydrogenase (NAD+) activity"/>
    <property type="evidence" value="ECO:0007669"/>
    <property type="project" value="TreeGrafter"/>
</dbReference>
<dbReference type="Proteomes" id="UP001237642">
    <property type="component" value="Unassembled WGS sequence"/>
</dbReference>
<evidence type="ECO:0000313" key="1">
    <source>
        <dbReference type="EMBL" id="KAK1395778.1"/>
    </source>
</evidence>
<keyword evidence="2" id="KW-1185">Reference proteome</keyword>
<accession>A0AAD8N5R2</accession>
<name>A0AAD8N5R2_9APIA</name>
<dbReference type="PANTHER" id="PTHR48079:SF6">
    <property type="entry name" value="NAD(P)-BINDING DOMAIN-CONTAINING PROTEIN-RELATED"/>
    <property type="match status" value="1"/>
</dbReference>
<dbReference type="GO" id="GO:0005737">
    <property type="term" value="C:cytoplasm"/>
    <property type="evidence" value="ECO:0007669"/>
    <property type="project" value="TreeGrafter"/>
</dbReference>
<reference evidence="1" key="2">
    <citation type="submission" date="2023-05" db="EMBL/GenBank/DDBJ databases">
        <authorList>
            <person name="Schelkunov M.I."/>
        </authorList>
    </citation>
    <scope>NUCLEOTIDE SEQUENCE</scope>
    <source>
        <strain evidence="1">Hsosn_3</strain>
        <tissue evidence="1">Leaf</tissue>
    </source>
</reference>
<dbReference type="InterPro" id="IPR036291">
    <property type="entry name" value="NAD(P)-bd_dom_sf"/>
</dbReference>
<protein>
    <submittedName>
        <fullName evidence="1">Terpene cyclase/mutase-related family protein</fullName>
    </submittedName>
</protein>
<gene>
    <name evidence="1" type="ORF">POM88_005641</name>
</gene>
<sequence>MVDFPSSVSRMQRESPTNNKKFVMIDESQIHPGDYFRTEYEKSKVVADKIAYMLICKSQGKDKVSFSHVDDVVEGHIAALNTGRLGERYLLTGENASLMQVFDICATITGTGKPWFSIPLLVIEAYGWLLVFISRITGKNPLISPLTVNVIRHQWAYSCDKAKKELDYNPRSLKEGLVEVLPWLKSLGMIKY</sequence>
<dbReference type="SUPFAM" id="SSF51735">
    <property type="entry name" value="NAD(P)-binding Rossmann-fold domains"/>
    <property type="match status" value="1"/>
</dbReference>
<proteinExistence type="predicted"/>